<evidence type="ECO:0000256" key="2">
    <source>
        <dbReference type="ARBA" id="ARBA00022827"/>
    </source>
</evidence>
<dbReference type="AlphaFoldDB" id="A0A4D7QBD1"/>
<dbReference type="InterPro" id="IPR005107">
    <property type="entry name" value="CO_DH_flav_C"/>
</dbReference>
<keyword evidence="6" id="KW-1185">Reference proteome</keyword>
<dbReference type="Gene3D" id="3.30.43.10">
    <property type="entry name" value="Uridine Diphospho-n-acetylenolpyruvylglucosamine Reductase, domain 2"/>
    <property type="match status" value="1"/>
</dbReference>
<dbReference type="Pfam" id="PF00941">
    <property type="entry name" value="FAD_binding_5"/>
    <property type="match status" value="1"/>
</dbReference>
<dbReference type="InterPro" id="IPR036318">
    <property type="entry name" value="FAD-bd_PCMH-like_sf"/>
</dbReference>
<evidence type="ECO:0000259" key="4">
    <source>
        <dbReference type="PROSITE" id="PS51387"/>
    </source>
</evidence>
<dbReference type="SUPFAM" id="SSF55447">
    <property type="entry name" value="CO dehydrogenase flavoprotein C-terminal domain-like"/>
    <property type="match status" value="1"/>
</dbReference>
<dbReference type="GO" id="GO:0071949">
    <property type="term" value="F:FAD binding"/>
    <property type="evidence" value="ECO:0007669"/>
    <property type="project" value="InterPro"/>
</dbReference>
<sequence>MKWPAMGYARVDSLDGLWRALDAAGPEAQILAGGQSLLATLSFRLSEPSGLIDITRIASLKGIGVTEAALRIGALTRHADLARDPLVARHAPLLAQAAPLIAHPAIRNRGTIGGSLALADPAAELPACVVALGATIVLASRSGERRVAASDFFKGLFTTDLEPGEIVVAVEVPVATAASRQTIVEVTRRSGDYAMAGLAAVLSIQADGGVADCRLVFFGVGSGAEIAQAASAALIGQQLSDASIAAAKAALADDLDPPSDLHGGPELKRHLAGVLLARALRPFLARSEQAA</sequence>
<dbReference type="PROSITE" id="PS51387">
    <property type="entry name" value="FAD_PCMH"/>
    <property type="match status" value="1"/>
</dbReference>
<feature type="domain" description="FAD-binding PCMH-type" evidence="4">
    <location>
        <begin position="1"/>
        <end position="177"/>
    </location>
</feature>
<name>A0A4D7QBD1_9HYPH</name>
<dbReference type="Pfam" id="PF03450">
    <property type="entry name" value="CO_deh_flav_C"/>
    <property type="match status" value="1"/>
</dbReference>
<dbReference type="FunFam" id="3.30.465.10:FF:000017">
    <property type="entry name" value="Xanthine dehydrogenase, FAD binding subunit"/>
    <property type="match status" value="1"/>
</dbReference>
<dbReference type="RefSeq" id="WP_137097813.1">
    <property type="nucleotide sequence ID" value="NZ_CP039865.1"/>
</dbReference>
<keyword evidence="1" id="KW-0285">Flavoprotein</keyword>
<dbReference type="Proteomes" id="UP000298588">
    <property type="component" value="Chromosome"/>
</dbReference>
<dbReference type="PANTHER" id="PTHR42659:SF2">
    <property type="entry name" value="XANTHINE DEHYDROGENASE SUBUNIT C-RELATED"/>
    <property type="match status" value="1"/>
</dbReference>
<dbReference type="SUPFAM" id="SSF56176">
    <property type="entry name" value="FAD-binding/transporter-associated domain-like"/>
    <property type="match status" value="1"/>
</dbReference>
<dbReference type="OrthoDB" id="9793944at2"/>
<dbReference type="InterPro" id="IPR002346">
    <property type="entry name" value="Mopterin_DH_FAD-bd"/>
</dbReference>
<reference evidence="5 6" key="1">
    <citation type="submission" date="2019-04" db="EMBL/GenBank/DDBJ databases">
        <title>Phreatobacter aquaticus sp. nov.</title>
        <authorList>
            <person name="Choi A."/>
            <person name="Baek K."/>
        </authorList>
    </citation>
    <scope>NUCLEOTIDE SEQUENCE [LARGE SCALE GENOMIC DNA]</scope>
    <source>
        <strain evidence="5 6">NMCR1094</strain>
    </source>
</reference>
<evidence type="ECO:0000256" key="3">
    <source>
        <dbReference type="ARBA" id="ARBA00023002"/>
    </source>
</evidence>
<gene>
    <name evidence="5" type="ORF">E8L99_01065</name>
</gene>
<protein>
    <submittedName>
        <fullName evidence="5">Xanthine dehydrogenase family protein subunit M</fullName>
    </submittedName>
</protein>
<dbReference type="PANTHER" id="PTHR42659">
    <property type="entry name" value="XANTHINE DEHYDROGENASE SUBUNIT C-RELATED"/>
    <property type="match status" value="1"/>
</dbReference>
<dbReference type="Gene3D" id="3.30.465.10">
    <property type="match status" value="1"/>
</dbReference>
<dbReference type="InterPro" id="IPR016166">
    <property type="entry name" value="FAD-bd_PCMH"/>
</dbReference>
<keyword evidence="3" id="KW-0560">Oxidoreductase</keyword>
<dbReference type="SMART" id="SM01092">
    <property type="entry name" value="CO_deh_flav_C"/>
    <property type="match status" value="1"/>
</dbReference>
<proteinExistence type="predicted"/>
<dbReference type="KEGG" id="paqt:E8L99_01065"/>
<dbReference type="InterPro" id="IPR051312">
    <property type="entry name" value="Diverse_Substr_Oxidored"/>
</dbReference>
<dbReference type="GO" id="GO:0016491">
    <property type="term" value="F:oxidoreductase activity"/>
    <property type="evidence" value="ECO:0007669"/>
    <property type="project" value="UniProtKB-KW"/>
</dbReference>
<keyword evidence="2" id="KW-0274">FAD</keyword>
<dbReference type="InterPro" id="IPR016167">
    <property type="entry name" value="FAD-bd_PCMH_sub1"/>
</dbReference>
<accession>A0A4D7QBD1</accession>
<evidence type="ECO:0000313" key="5">
    <source>
        <dbReference type="EMBL" id="QCK84478.1"/>
    </source>
</evidence>
<dbReference type="InterPro" id="IPR036683">
    <property type="entry name" value="CO_DH_flav_C_dom_sf"/>
</dbReference>
<organism evidence="5 6">
    <name type="scientific">Phreatobacter aquaticus</name>
    <dbReference type="NCBI Taxonomy" id="2570229"/>
    <lineage>
        <taxon>Bacteria</taxon>
        <taxon>Pseudomonadati</taxon>
        <taxon>Pseudomonadota</taxon>
        <taxon>Alphaproteobacteria</taxon>
        <taxon>Hyphomicrobiales</taxon>
        <taxon>Phreatobacteraceae</taxon>
        <taxon>Phreatobacter</taxon>
    </lineage>
</organism>
<evidence type="ECO:0000313" key="6">
    <source>
        <dbReference type="Proteomes" id="UP000298588"/>
    </source>
</evidence>
<dbReference type="EMBL" id="CP039865">
    <property type="protein sequence ID" value="QCK84478.1"/>
    <property type="molecule type" value="Genomic_DNA"/>
</dbReference>
<evidence type="ECO:0000256" key="1">
    <source>
        <dbReference type="ARBA" id="ARBA00022630"/>
    </source>
</evidence>
<dbReference type="Gene3D" id="3.30.390.50">
    <property type="entry name" value="CO dehydrogenase flavoprotein, C-terminal domain"/>
    <property type="match status" value="1"/>
</dbReference>
<dbReference type="InterPro" id="IPR016169">
    <property type="entry name" value="FAD-bd_PCMH_sub2"/>
</dbReference>